<comment type="caution">
    <text evidence="7">The sequence shown here is derived from an EMBL/GenBank/DDBJ whole genome shotgun (WGS) entry which is preliminary data.</text>
</comment>
<feature type="repeat" description="WD" evidence="3">
    <location>
        <begin position="1402"/>
        <end position="1433"/>
    </location>
</feature>
<dbReference type="EMBL" id="BAAATZ010000021">
    <property type="protein sequence ID" value="GAA2732001.1"/>
    <property type="molecule type" value="Genomic_DNA"/>
</dbReference>
<dbReference type="InterPro" id="IPR011047">
    <property type="entry name" value="Quinoprotein_ADH-like_sf"/>
</dbReference>
<dbReference type="SUPFAM" id="SSF52200">
    <property type="entry name" value="Toll/Interleukin receptor TIR domain"/>
    <property type="match status" value="1"/>
</dbReference>
<dbReference type="Pfam" id="PF00805">
    <property type="entry name" value="Pentapeptide"/>
    <property type="match status" value="1"/>
</dbReference>
<dbReference type="InterPro" id="IPR000157">
    <property type="entry name" value="TIR_dom"/>
</dbReference>
<dbReference type="InterPro" id="IPR035897">
    <property type="entry name" value="Toll_tir_struct_dom_sf"/>
</dbReference>
<feature type="repeat" description="WD" evidence="3">
    <location>
        <begin position="1276"/>
        <end position="1317"/>
    </location>
</feature>
<dbReference type="Gene3D" id="3.40.50.10140">
    <property type="entry name" value="Toll/interleukin-1 receptor homology (TIR) domain"/>
    <property type="match status" value="1"/>
</dbReference>
<dbReference type="PRINTS" id="PR00320">
    <property type="entry name" value="GPROTEINBRPT"/>
</dbReference>
<evidence type="ECO:0000313" key="8">
    <source>
        <dbReference type="Proteomes" id="UP001501842"/>
    </source>
</evidence>
<dbReference type="CDD" id="cd00200">
    <property type="entry name" value="WD40"/>
    <property type="match status" value="2"/>
</dbReference>
<dbReference type="Pfam" id="PF13676">
    <property type="entry name" value="TIR_2"/>
    <property type="match status" value="1"/>
</dbReference>
<dbReference type="Gene3D" id="3.60.21.10">
    <property type="match status" value="1"/>
</dbReference>
<sequence length="1893" mass="204795">MTGPQTEIFVSYSPADERWAAWIAWELEAAGYRTMLQAWDFVPGTNFIDFMDRGVSEAAVVIAVLSRNYMRSRYGRMEWQAALRANPDNPSAKLVTVRLEDCELEGLLSTITYVDLVGVTDEETARDLLITRVREALSGRAKPEDRPPSPFPPAAPAAQPVPARNGSNGGRQARRSPAVQPSYPPEASGGEPRREDVTILHLAGPRFGWTLADEPFDAADLQARIWAEVTELNARPDLLVVTGDLTESGSRRECAEAADFLTGMRTLLGLEPHRVVLVPGARDVTKAACRAYFNSCEADDEEPEPPYWPKWRHFSTLFSELYRGLDNVVFDSAQPWTLFPIPELRTVVAGLNTTMALSHRDDDRRGVIGPSQAAWFAERLRAFGDGWLRLGVLNHSPLEGDPDRLRDADLLDRLVAPGLDLVLHGRQGARGDLPSGTPCLPALAPGRHQLLTVDSGGLTLLRRGVAPERLDRAGLFRPAPPAPPVPPQRESPDRPADPVSLLLDQIVEACETRFPGARTRRVDSQPPHLLVSHLEDGFVRQFRVGAHVGRVGEAELSAFLRQVHAGGDTHGSELVFLGPAPPRSLREDALRRGVRLRSLMEFQGLLDLSSYVTDQTVRLSADPLYPSGLYVQQRYRELDGDSPAVRDDLVGTMLDLLAADHGRFLLLLGDFGRGKTFALREVARRIPSELPGLIPILIELRKLDKAHSVDALVAAHLAAHGEDLIDLRAFHYMLRQGRIVLLFDGFDELVTRVTYDRAADHLDALLAAAEGKAKIVVASRTQHFKSHSQVFTALGERVGTLPNRRVLGVDDFTPAQIRAFLVNRYGDESAADRRMALLRGVEDLLGLAQNPRMLGFIADLPEERLRLVSRARQTVSPADLYQEILTSWLRHEEERVRGVPGSPGGLSLDELWRAARILALRLWETGETHLRPDDLAEVAAALAGLAEGGVATMSQGQTAHAVGAGSLLVRTDEGLFGFIHGSVSEWLVARHIADELTSGADPAALGRRPLSQLTVDFLCDLADSRACQEWTARVLRDPEAGDVVRANAIKITTRLRTPARTDLRGARLQGEDLSYRDLSEVDLTGADLTDARLVGTDLSRAVLRGARLAGARLDEARLIGADLSGADLGRARLVRADLRDAVLTGSRWSRAAVIETAGAGSRRAELRGAAMVPGSAVEAQFAPSAVGVPYGFHFQSSRLPSPAAYSPDGATIAFGGEDGSVLLCDSRTGLPLRVLQGHRDRAYAVLYAGEGLLVTGAADGTLRFWDTSTGEQKQSIDIHPDGVWPVVTDADGSLVAAGDATGTIRIWRTATAELHTVLPGHTAPVYTCAFSPGGGPGRFIVTGDSAGTVRVWSGDGELLHTMEGEGAVFRLIFTEDGLLVTGDEHGRIRVWDPPSGALLRELSGHTGRVYALDARDGLLVSGDTEGSVRLWDLTGRYSPRQLTGHTGAIYRAAFDPDGTRLVTSDSDGAVRLWSLERSGGEPGPGFGRLLHALSGHRGAVWPPVFRPDGAQLATSSNDGTARLWDTATGVCRHTLRGHSRRITSVRFSPDGTMLATAGNDGVVRIWDPVGGVRLHELTGTSDRLTSATFSPAGGRLGTATNDGGVHLWQAASGTFERELSVETDHVWAQAFSPDGTILATANDDDSVRLWYHTTGRQVVDLAGHRGRVRCIDFSPDGALVATGCDDRKVRIWSASTGALLTTLTGHEDRVYQVQFDRSGALLASAGNDGTARIWDPSSAAALQTLDGHSGRLWTACFSPDGRLLATAGDDAVIRLWEVGTGRPLQALHGHTRRVMSVAFSPDGRLLAGGGDDGTTVLWRMAGEGAERHCTLLGLPEGWAAIAPDGRYKHAGSVSGQFWWAVGLCRFEPGELDEHLPSVRRIPLEEPLNGDFPI</sequence>
<dbReference type="SUPFAM" id="SSF141571">
    <property type="entry name" value="Pentapeptide repeat-like"/>
    <property type="match status" value="1"/>
</dbReference>
<dbReference type="PROSITE" id="PS50082">
    <property type="entry name" value="WD_REPEATS_2"/>
    <property type="match status" value="13"/>
</dbReference>
<accession>A0ABP6GY52</accession>
<feature type="repeat" description="WD" evidence="3">
    <location>
        <begin position="1235"/>
        <end position="1275"/>
    </location>
</feature>
<dbReference type="InterPro" id="IPR019775">
    <property type="entry name" value="WD40_repeat_CS"/>
</dbReference>
<keyword evidence="2" id="KW-0677">Repeat</keyword>
<dbReference type="InterPro" id="IPR015943">
    <property type="entry name" value="WD40/YVTN_repeat-like_dom_sf"/>
</dbReference>
<feature type="repeat" description="WD" evidence="3">
    <location>
        <begin position="1442"/>
        <end position="1476"/>
    </location>
</feature>
<dbReference type="Gene3D" id="3.40.50.300">
    <property type="entry name" value="P-loop containing nucleotide triphosphate hydrolases"/>
    <property type="match status" value="1"/>
</dbReference>
<dbReference type="PROSITE" id="PS50104">
    <property type="entry name" value="TIR"/>
    <property type="match status" value="1"/>
</dbReference>
<evidence type="ECO:0000256" key="2">
    <source>
        <dbReference type="ARBA" id="ARBA00022737"/>
    </source>
</evidence>
<dbReference type="InterPro" id="IPR027417">
    <property type="entry name" value="P-loop_NTPase"/>
</dbReference>
<dbReference type="PANTHER" id="PTHR22847">
    <property type="entry name" value="WD40 REPEAT PROTEIN"/>
    <property type="match status" value="1"/>
</dbReference>
<dbReference type="SMART" id="SM00320">
    <property type="entry name" value="WD40"/>
    <property type="match status" value="15"/>
</dbReference>
<dbReference type="InterPro" id="IPR054571">
    <property type="entry name" value="NA-iREase3_dom"/>
</dbReference>
<evidence type="ECO:0000259" key="6">
    <source>
        <dbReference type="PROSITE" id="PS50837"/>
    </source>
</evidence>
<evidence type="ECO:0000313" key="7">
    <source>
        <dbReference type="EMBL" id="GAA2732001.1"/>
    </source>
</evidence>
<dbReference type="InterPro" id="IPR001680">
    <property type="entry name" value="WD40_rpt"/>
</dbReference>
<evidence type="ECO:0008006" key="9">
    <source>
        <dbReference type="Google" id="ProtNLM"/>
    </source>
</evidence>
<dbReference type="Pfam" id="PF00400">
    <property type="entry name" value="WD40"/>
    <property type="match status" value="13"/>
</dbReference>
<feature type="region of interest" description="Disordered" evidence="4">
    <location>
        <begin position="473"/>
        <end position="497"/>
    </location>
</feature>
<reference evidence="8" key="1">
    <citation type="journal article" date="2019" name="Int. J. Syst. Evol. Microbiol.">
        <title>The Global Catalogue of Microorganisms (GCM) 10K type strain sequencing project: providing services to taxonomists for standard genome sequencing and annotation.</title>
        <authorList>
            <consortium name="The Broad Institute Genomics Platform"/>
            <consortium name="The Broad Institute Genome Sequencing Center for Infectious Disease"/>
            <person name="Wu L."/>
            <person name="Ma J."/>
        </authorList>
    </citation>
    <scope>NUCLEOTIDE SEQUENCE [LARGE SCALE GENOMIC DNA]</scope>
    <source>
        <strain evidence="8">JCM 8201</strain>
    </source>
</reference>
<gene>
    <name evidence="7" type="ORF">GCM10010439_48730</name>
</gene>
<dbReference type="Proteomes" id="UP001501842">
    <property type="component" value="Unassembled WGS sequence"/>
</dbReference>
<feature type="repeat" description="WD" evidence="3">
    <location>
        <begin position="1535"/>
        <end position="1567"/>
    </location>
</feature>
<feature type="repeat" description="WD" evidence="3">
    <location>
        <begin position="1703"/>
        <end position="1744"/>
    </location>
</feature>
<evidence type="ECO:0000256" key="3">
    <source>
        <dbReference type="PROSITE-ProRule" id="PRU00221"/>
    </source>
</evidence>
<dbReference type="PROSITE" id="PS50294">
    <property type="entry name" value="WD_REPEATS_REGION"/>
    <property type="match status" value="11"/>
</dbReference>
<feature type="repeat" description="WD" evidence="3">
    <location>
        <begin position="1661"/>
        <end position="1702"/>
    </location>
</feature>
<name>A0ABP6GY52_9ACTN</name>
<proteinExistence type="predicted"/>
<feature type="domain" description="TIR" evidence="5">
    <location>
        <begin position="4"/>
        <end position="137"/>
    </location>
</feature>
<feature type="repeat" description="WD" evidence="3">
    <location>
        <begin position="1619"/>
        <end position="1660"/>
    </location>
</feature>
<feature type="repeat" description="WD" evidence="3">
    <location>
        <begin position="1787"/>
        <end position="1820"/>
    </location>
</feature>
<feature type="compositionally biased region" description="Pro residues" evidence="4">
    <location>
        <begin position="478"/>
        <end position="489"/>
    </location>
</feature>
<dbReference type="PROSITE" id="PS00678">
    <property type="entry name" value="WD_REPEATS_1"/>
    <property type="match status" value="3"/>
</dbReference>
<keyword evidence="8" id="KW-1185">Reference proteome</keyword>
<evidence type="ECO:0000256" key="4">
    <source>
        <dbReference type="SAM" id="MobiDB-lite"/>
    </source>
</evidence>
<dbReference type="SUPFAM" id="SSF56300">
    <property type="entry name" value="Metallo-dependent phosphatases"/>
    <property type="match status" value="1"/>
</dbReference>
<keyword evidence="1 3" id="KW-0853">WD repeat</keyword>
<dbReference type="InterPro" id="IPR001646">
    <property type="entry name" value="5peptide_repeat"/>
</dbReference>
<dbReference type="Gene3D" id="2.160.20.80">
    <property type="entry name" value="E3 ubiquitin-protein ligase SopA"/>
    <property type="match status" value="1"/>
</dbReference>
<evidence type="ECO:0000256" key="1">
    <source>
        <dbReference type="ARBA" id="ARBA00022574"/>
    </source>
</evidence>
<dbReference type="PANTHER" id="PTHR22847:SF637">
    <property type="entry name" value="WD REPEAT DOMAIN 5B"/>
    <property type="match status" value="1"/>
</dbReference>
<dbReference type="InterPro" id="IPR036322">
    <property type="entry name" value="WD40_repeat_dom_sf"/>
</dbReference>
<dbReference type="SUPFAM" id="SSF50998">
    <property type="entry name" value="Quinoprotein alcohol dehydrogenase-like"/>
    <property type="match status" value="1"/>
</dbReference>
<protein>
    <recommendedName>
        <fullName evidence="9">WD40 repeat protein</fullName>
    </recommendedName>
</protein>
<feature type="repeat" description="WD" evidence="3">
    <location>
        <begin position="1318"/>
        <end position="1353"/>
    </location>
</feature>
<feature type="compositionally biased region" description="Basic and acidic residues" evidence="4">
    <location>
        <begin position="138"/>
        <end position="147"/>
    </location>
</feature>
<dbReference type="InterPro" id="IPR029052">
    <property type="entry name" value="Metallo-depent_PP-like"/>
</dbReference>
<feature type="region of interest" description="Disordered" evidence="4">
    <location>
        <begin position="138"/>
        <end position="194"/>
    </location>
</feature>
<feature type="repeat" description="WD" evidence="3">
    <location>
        <begin position="1745"/>
        <end position="1786"/>
    </location>
</feature>
<dbReference type="Pfam" id="PF05729">
    <property type="entry name" value="NACHT"/>
    <property type="match status" value="1"/>
</dbReference>
<feature type="repeat" description="WD" evidence="3">
    <location>
        <begin position="1577"/>
        <end position="1618"/>
    </location>
</feature>
<dbReference type="InterPro" id="IPR007111">
    <property type="entry name" value="NACHT_NTPase"/>
</dbReference>
<dbReference type="Pfam" id="PF22739">
    <property type="entry name" value="NA-iREase3"/>
    <property type="match status" value="1"/>
</dbReference>
<dbReference type="PROSITE" id="PS50837">
    <property type="entry name" value="NACHT"/>
    <property type="match status" value="1"/>
</dbReference>
<evidence type="ECO:0000259" key="5">
    <source>
        <dbReference type="PROSITE" id="PS50104"/>
    </source>
</evidence>
<dbReference type="Gene3D" id="2.130.10.10">
    <property type="entry name" value="YVTN repeat-like/Quinoprotein amine dehydrogenase"/>
    <property type="match status" value="5"/>
</dbReference>
<dbReference type="SUPFAM" id="SSF52540">
    <property type="entry name" value="P-loop containing nucleoside triphosphate hydrolases"/>
    <property type="match status" value="1"/>
</dbReference>
<dbReference type="SUPFAM" id="SSF50978">
    <property type="entry name" value="WD40 repeat-like"/>
    <property type="match status" value="2"/>
</dbReference>
<organism evidence="7 8">
    <name type="scientific">Actinocorallia aurantiaca</name>
    <dbReference type="NCBI Taxonomy" id="46204"/>
    <lineage>
        <taxon>Bacteria</taxon>
        <taxon>Bacillati</taxon>
        <taxon>Actinomycetota</taxon>
        <taxon>Actinomycetes</taxon>
        <taxon>Streptosporangiales</taxon>
        <taxon>Thermomonosporaceae</taxon>
        <taxon>Actinocorallia</taxon>
    </lineage>
</organism>
<dbReference type="SMART" id="SM00255">
    <property type="entry name" value="TIR"/>
    <property type="match status" value="1"/>
</dbReference>
<feature type="domain" description="NACHT" evidence="6">
    <location>
        <begin position="663"/>
        <end position="781"/>
    </location>
</feature>
<dbReference type="InterPro" id="IPR020472">
    <property type="entry name" value="WD40_PAC1"/>
</dbReference>
<feature type="repeat" description="WD" evidence="3">
    <location>
        <begin position="1493"/>
        <end position="1534"/>
    </location>
</feature>